<evidence type="ECO:0000259" key="2">
    <source>
        <dbReference type="Pfam" id="PF13577"/>
    </source>
</evidence>
<evidence type="ECO:0000313" key="3">
    <source>
        <dbReference type="EMBL" id="MUN35064.1"/>
    </source>
</evidence>
<evidence type="ECO:0000313" key="4">
    <source>
        <dbReference type="Proteomes" id="UP000432015"/>
    </source>
</evidence>
<dbReference type="CDD" id="cd00531">
    <property type="entry name" value="NTF2_like"/>
    <property type="match status" value="1"/>
</dbReference>
<dbReference type="Proteomes" id="UP000432015">
    <property type="component" value="Unassembled WGS sequence"/>
</dbReference>
<comment type="caution">
    <text evidence="3">The sequence shown here is derived from an EMBL/GenBank/DDBJ whole genome shotgun (WGS) entry which is preliminary data.</text>
</comment>
<feature type="region of interest" description="Disordered" evidence="1">
    <location>
        <begin position="49"/>
        <end position="80"/>
    </location>
</feature>
<dbReference type="EMBL" id="WOFH01000001">
    <property type="protein sequence ID" value="MUN35064.1"/>
    <property type="molecule type" value="Genomic_DNA"/>
</dbReference>
<name>A0A7K1KSA9_9ACTN</name>
<reference evidence="3 4" key="1">
    <citation type="submission" date="2019-11" db="EMBL/GenBank/DDBJ databases">
        <authorList>
            <person name="Cao P."/>
        </authorList>
    </citation>
    <scope>NUCLEOTIDE SEQUENCE [LARGE SCALE GENOMIC DNA]</scope>
    <source>
        <strain evidence="3 4">NEAU-AAG5</strain>
    </source>
</reference>
<keyword evidence="4" id="KW-1185">Reference proteome</keyword>
<sequence>MGAVRADAATGMLTASTVTTAARAGRGLGRMRTSLIRQNRIGAIIKGSAACPKPTTKRPPPNTRQTATPTHPTHQRHPAPRRFALPLKAKCSKGGRARCVSQGLVEPTSTLVGRRAPLGPAVCSGHVAGSWAFQVALRRDSLAAGEARRRTHGALMRVLDHRDRIALADLVARYALYADHLRYTGLVGLFADDAVLVLPDPPEQLEPVRTLTGRDEIGKAFRSLERFPRTSHEIVGQVFDPGRENATATGQIACVAHHLNEEEPGKPTDFAWHLRYSDAYRREGGFWHIERRTVQIDFIEKKQVWAWRD</sequence>
<dbReference type="Pfam" id="PF13577">
    <property type="entry name" value="SnoaL_4"/>
    <property type="match status" value="1"/>
</dbReference>
<dbReference type="InterPro" id="IPR032710">
    <property type="entry name" value="NTF2-like_dom_sf"/>
</dbReference>
<dbReference type="InterPro" id="IPR037401">
    <property type="entry name" value="SnoaL-like"/>
</dbReference>
<dbReference type="SUPFAM" id="SSF54427">
    <property type="entry name" value="NTF2-like"/>
    <property type="match status" value="1"/>
</dbReference>
<accession>A0A7K1KSA9</accession>
<organism evidence="3 4">
    <name type="scientific">Actinomadura litoris</name>
    <dbReference type="NCBI Taxonomy" id="2678616"/>
    <lineage>
        <taxon>Bacteria</taxon>
        <taxon>Bacillati</taxon>
        <taxon>Actinomycetota</taxon>
        <taxon>Actinomycetes</taxon>
        <taxon>Streptosporangiales</taxon>
        <taxon>Thermomonosporaceae</taxon>
        <taxon>Actinomadura</taxon>
    </lineage>
</organism>
<feature type="domain" description="SnoaL-like" evidence="2">
    <location>
        <begin position="162"/>
        <end position="293"/>
    </location>
</feature>
<dbReference type="Gene3D" id="3.10.450.50">
    <property type="match status" value="1"/>
</dbReference>
<gene>
    <name evidence="3" type="ORF">GNZ18_00385</name>
</gene>
<protein>
    <recommendedName>
        <fullName evidence="2">SnoaL-like domain-containing protein</fullName>
    </recommendedName>
</protein>
<evidence type="ECO:0000256" key="1">
    <source>
        <dbReference type="SAM" id="MobiDB-lite"/>
    </source>
</evidence>
<proteinExistence type="predicted"/>
<dbReference type="AlphaFoldDB" id="A0A7K1KSA9"/>